<dbReference type="EMBL" id="WMIB01000001">
    <property type="protein sequence ID" value="MTH51882.1"/>
    <property type="molecule type" value="Genomic_DNA"/>
</dbReference>
<dbReference type="SMART" id="SM00530">
    <property type="entry name" value="HTH_XRE"/>
    <property type="match status" value="1"/>
</dbReference>
<evidence type="ECO:0000313" key="3">
    <source>
        <dbReference type="Proteomes" id="UP000434639"/>
    </source>
</evidence>
<dbReference type="OrthoDB" id="9814553at2"/>
<accession>A0A7X2V280</accession>
<dbReference type="CDD" id="cd00093">
    <property type="entry name" value="HTH_XRE"/>
    <property type="match status" value="1"/>
</dbReference>
<gene>
    <name evidence="2" type="ORF">GKZ89_00575</name>
</gene>
<dbReference type="InterPro" id="IPR001387">
    <property type="entry name" value="Cro/C1-type_HTH"/>
</dbReference>
<dbReference type="RefSeq" id="WP_155110442.1">
    <property type="nucleotide sequence ID" value="NZ_WMIB01000001.1"/>
</dbReference>
<proteinExistence type="predicted"/>
<sequence length="81" mass="9261">MITAPCSNYGAFIKEGRINKGWTEEQFAERLMTTRSYIGKIERGEVHPSETLILRISKELNISHQELQLAIWCDPPHSVCS</sequence>
<dbReference type="Proteomes" id="UP000434639">
    <property type="component" value="Unassembled WGS sequence"/>
</dbReference>
<dbReference type="AlphaFoldDB" id="A0A7X2V280"/>
<evidence type="ECO:0000259" key="1">
    <source>
        <dbReference type="PROSITE" id="PS50943"/>
    </source>
</evidence>
<protein>
    <submittedName>
        <fullName evidence="2">Helix-turn-helix domain-containing protein</fullName>
    </submittedName>
</protein>
<dbReference type="GO" id="GO:0003677">
    <property type="term" value="F:DNA binding"/>
    <property type="evidence" value="ECO:0007669"/>
    <property type="project" value="InterPro"/>
</dbReference>
<dbReference type="Pfam" id="PF01381">
    <property type="entry name" value="HTH_3"/>
    <property type="match status" value="1"/>
</dbReference>
<feature type="domain" description="HTH cro/C1-type" evidence="1">
    <location>
        <begin position="13"/>
        <end position="67"/>
    </location>
</feature>
<keyword evidence="3" id="KW-1185">Reference proteome</keyword>
<reference evidence="2 3" key="1">
    <citation type="journal article" date="2017" name="Int. J. Syst. Evol. Microbiol.">
        <title>Bacillus mangrovi sp. nov., isolated from a sediment sample from a mangrove forest.</title>
        <authorList>
            <person name="Gupta V."/>
            <person name="Singh P.K."/>
            <person name="Korpole S."/>
            <person name="Tanuku N.R.S."/>
            <person name="Pinnaka A.K."/>
        </authorList>
    </citation>
    <scope>NUCLEOTIDE SEQUENCE [LARGE SCALE GENOMIC DNA]</scope>
    <source>
        <strain evidence="2 3">KCTC 33872</strain>
    </source>
</reference>
<dbReference type="SUPFAM" id="SSF47413">
    <property type="entry name" value="lambda repressor-like DNA-binding domains"/>
    <property type="match status" value="1"/>
</dbReference>
<comment type="caution">
    <text evidence="2">The sequence shown here is derived from an EMBL/GenBank/DDBJ whole genome shotgun (WGS) entry which is preliminary data.</text>
</comment>
<organism evidence="2 3">
    <name type="scientific">Metabacillus mangrovi</name>
    <dbReference type="NCBI Taxonomy" id="1491830"/>
    <lineage>
        <taxon>Bacteria</taxon>
        <taxon>Bacillati</taxon>
        <taxon>Bacillota</taxon>
        <taxon>Bacilli</taxon>
        <taxon>Bacillales</taxon>
        <taxon>Bacillaceae</taxon>
        <taxon>Metabacillus</taxon>
    </lineage>
</organism>
<dbReference type="InterPro" id="IPR010982">
    <property type="entry name" value="Lambda_DNA-bd_dom_sf"/>
</dbReference>
<dbReference type="PROSITE" id="PS50943">
    <property type="entry name" value="HTH_CROC1"/>
    <property type="match status" value="1"/>
</dbReference>
<dbReference type="Gene3D" id="1.10.260.40">
    <property type="entry name" value="lambda repressor-like DNA-binding domains"/>
    <property type="match status" value="1"/>
</dbReference>
<evidence type="ECO:0000313" key="2">
    <source>
        <dbReference type="EMBL" id="MTH51882.1"/>
    </source>
</evidence>
<name>A0A7X2V280_9BACI</name>